<dbReference type="PANTHER" id="PTHR37820:SF1">
    <property type="entry name" value="CELL DIVISION PROTEIN FTSQ"/>
    <property type="match status" value="1"/>
</dbReference>
<comment type="caution">
    <text evidence="10">The sequence shown here is derived from an EMBL/GenBank/DDBJ whole genome shotgun (WGS) entry which is preliminary data.</text>
</comment>
<evidence type="ECO:0000313" key="10">
    <source>
        <dbReference type="EMBL" id="GIE07639.1"/>
    </source>
</evidence>
<dbReference type="RefSeq" id="WP_239133184.1">
    <property type="nucleotide sequence ID" value="NZ_BAAATX010000039.1"/>
</dbReference>
<protein>
    <submittedName>
        <fullName evidence="10">Cell division protein FtsQ</fullName>
    </submittedName>
</protein>
<evidence type="ECO:0000259" key="9">
    <source>
        <dbReference type="PROSITE" id="PS51779"/>
    </source>
</evidence>
<evidence type="ECO:0000256" key="8">
    <source>
        <dbReference type="SAM" id="Phobius"/>
    </source>
</evidence>
<evidence type="ECO:0000256" key="6">
    <source>
        <dbReference type="ARBA" id="ARBA00023136"/>
    </source>
</evidence>
<dbReference type="Gene3D" id="3.10.20.310">
    <property type="entry name" value="membrane protein fhac"/>
    <property type="match status" value="1"/>
</dbReference>
<keyword evidence="2" id="KW-1003">Cell membrane</keyword>
<feature type="domain" description="POTRA" evidence="9">
    <location>
        <begin position="64"/>
        <end position="132"/>
    </location>
</feature>
<keyword evidence="5 8" id="KW-1133">Transmembrane helix</keyword>
<organism evidence="10 11">
    <name type="scientific">Paractinoplanes durhamensis</name>
    <dbReference type="NCBI Taxonomy" id="113563"/>
    <lineage>
        <taxon>Bacteria</taxon>
        <taxon>Bacillati</taxon>
        <taxon>Actinomycetota</taxon>
        <taxon>Actinomycetes</taxon>
        <taxon>Micromonosporales</taxon>
        <taxon>Micromonosporaceae</taxon>
        <taxon>Paractinoplanes</taxon>
    </lineage>
</organism>
<dbReference type="InterPro" id="IPR013685">
    <property type="entry name" value="POTRA_FtsQ_type"/>
</dbReference>
<dbReference type="InterPro" id="IPR050487">
    <property type="entry name" value="FtsQ_DivIB"/>
</dbReference>
<dbReference type="InterPro" id="IPR034746">
    <property type="entry name" value="POTRA"/>
</dbReference>
<keyword evidence="4 8" id="KW-0812">Transmembrane</keyword>
<feature type="transmembrane region" description="Helical" evidence="8">
    <location>
        <begin position="37"/>
        <end position="59"/>
    </location>
</feature>
<evidence type="ECO:0000256" key="3">
    <source>
        <dbReference type="ARBA" id="ARBA00022618"/>
    </source>
</evidence>
<gene>
    <name evidence="10" type="primary">ftsQ</name>
    <name evidence="10" type="ORF">Adu01nite_89890</name>
</gene>
<evidence type="ECO:0000256" key="5">
    <source>
        <dbReference type="ARBA" id="ARBA00022989"/>
    </source>
</evidence>
<dbReference type="PANTHER" id="PTHR37820">
    <property type="entry name" value="CELL DIVISION PROTEIN DIVIB"/>
    <property type="match status" value="1"/>
</dbReference>
<evidence type="ECO:0000313" key="11">
    <source>
        <dbReference type="Proteomes" id="UP000637628"/>
    </source>
</evidence>
<proteinExistence type="predicted"/>
<name>A0ABQ3ZCT9_9ACTN</name>
<evidence type="ECO:0000256" key="7">
    <source>
        <dbReference type="ARBA" id="ARBA00023306"/>
    </source>
</evidence>
<dbReference type="InterPro" id="IPR005548">
    <property type="entry name" value="Cell_div_FtsQ/DivIB_C"/>
</dbReference>
<evidence type="ECO:0000256" key="1">
    <source>
        <dbReference type="ARBA" id="ARBA00004370"/>
    </source>
</evidence>
<dbReference type="GO" id="GO:0051301">
    <property type="term" value="P:cell division"/>
    <property type="evidence" value="ECO:0007669"/>
    <property type="project" value="UniProtKB-KW"/>
</dbReference>
<dbReference type="EMBL" id="BOML01000085">
    <property type="protein sequence ID" value="GIE07639.1"/>
    <property type="molecule type" value="Genomic_DNA"/>
</dbReference>
<dbReference type="PROSITE" id="PS51779">
    <property type="entry name" value="POTRA"/>
    <property type="match status" value="1"/>
</dbReference>
<keyword evidence="11" id="KW-1185">Reference proteome</keyword>
<accession>A0ABQ3ZCT9</accession>
<keyword evidence="6 8" id="KW-0472">Membrane</keyword>
<keyword evidence="7" id="KW-0131">Cell cycle</keyword>
<comment type="subcellular location">
    <subcellularLocation>
        <location evidence="1">Membrane</location>
    </subcellularLocation>
</comment>
<evidence type="ECO:0000256" key="2">
    <source>
        <dbReference type="ARBA" id="ARBA00022475"/>
    </source>
</evidence>
<dbReference type="Proteomes" id="UP000637628">
    <property type="component" value="Unassembled WGS sequence"/>
</dbReference>
<sequence>MSGGGGRNWRLVRANTDAVPSSARRFMARARQRRLRAALPWAIAAGVALVTGGLVWTVYGTPLLGVRTVEVVGVQFLTPLQVEEAAAVPAKEPLARVDLGVVRARVRTLAAVDRVTVRRSWPSTLVVEVVERTPVAAVPTTAGKFSLVDAAGVPYREVTRQPDGLPLLRTASPGPADLSTRSALTVLGALSTDLREQLVAISAAAPAQIKLQLTKDRVVVWGDDTESDKKSQVATALLKKADKQIDVSAPYYVTIR</sequence>
<keyword evidence="3 10" id="KW-0132">Cell division</keyword>
<evidence type="ECO:0000256" key="4">
    <source>
        <dbReference type="ARBA" id="ARBA00022692"/>
    </source>
</evidence>
<dbReference type="Pfam" id="PF03799">
    <property type="entry name" value="FtsQ_DivIB_C"/>
    <property type="match status" value="1"/>
</dbReference>
<reference evidence="10 11" key="1">
    <citation type="submission" date="2021-01" db="EMBL/GenBank/DDBJ databases">
        <title>Whole genome shotgun sequence of Actinoplanes durhamensis NBRC 14914.</title>
        <authorList>
            <person name="Komaki H."/>
            <person name="Tamura T."/>
        </authorList>
    </citation>
    <scope>NUCLEOTIDE SEQUENCE [LARGE SCALE GENOMIC DNA]</scope>
    <source>
        <strain evidence="10 11">NBRC 14914</strain>
    </source>
</reference>
<dbReference type="Pfam" id="PF08478">
    <property type="entry name" value="POTRA_1"/>
    <property type="match status" value="1"/>
</dbReference>